<dbReference type="PROSITE" id="PS50980">
    <property type="entry name" value="COA_CT_NTER"/>
    <property type="match status" value="1"/>
</dbReference>
<proteinExistence type="predicted"/>
<dbReference type="SUPFAM" id="SSF52096">
    <property type="entry name" value="ClpP/crotonase"/>
    <property type="match status" value="2"/>
</dbReference>
<organism evidence="3 4">
    <name type="scientific">Fusibacter ferrireducens</name>
    <dbReference type="NCBI Taxonomy" id="2785058"/>
    <lineage>
        <taxon>Bacteria</taxon>
        <taxon>Bacillati</taxon>
        <taxon>Bacillota</taxon>
        <taxon>Clostridia</taxon>
        <taxon>Eubacteriales</taxon>
        <taxon>Eubacteriales Family XII. Incertae Sedis</taxon>
        <taxon>Fusibacter</taxon>
    </lineage>
</organism>
<dbReference type="RefSeq" id="WP_194700118.1">
    <property type="nucleotide sequence ID" value="NZ_JADKNH010000001.1"/>
</dbReference>
<dbReference type="Pfam" id="PF01039">
    <property type="entry name" value="Carboxyl_trans"/>
    <property type="match status" value="1"/>
</dbReference>
<dbReference type="InterPro" id="IPR011762">
    <property type="entry name" value="COA_CT_N"/>
</dbReference>
<gene>
    <name evidence="3" type="ORF">ISU02_02105</name>
</gene>
<dbReference type="InterPro" id="IPR011763">
    <property type="entry name" value="COA_CT_C"/>
</dbReference>
<accession>A0ABR9ZN45</accession>
<dbReference type="PANTHER" id="PTHR43842">
    <property type="entry name" value="PROPIONYL-COA CARBOXYLASE BETA CHAIN"/>
    <property type="match status" value="1"/>
</dbReference>
<reference evidence="3 4" key="1">
    <citation type="submission" date="2020-11" db="EMBL/GenBank/DDBJ databases">
        <title>Fusibacter basophilias sp. nov.</title>
        <authorList>
            <person name="Qiu D."/>
        </authorList>
    </citation>
    <scope>NUCLEOTIDE SEQUENCE [LARGE SCALE GENOMIC DNA]</scope>
    <source>
        <strain evidence="3 4">Q10-2</strain>
    </source>
</reference>
<protein>
    <submittedName>
        <fullName evidence="3">Methylmalonyl-CoA carboxyltransferase</fullName>
    </submittedName>
</protein>
<dbReference type="InterPro" id="IPR034733">
    <property type="entry name" value="AcCoA_carboxyl_beta"/>
</dbReference>
<dbReference type="InterPro" id="IPR051047">
    <property type="entry name" value="AccD/PCCB"/>
</dbReference>
<dbReference type="EMBL" id="JADKNH010000001">
    <property type="protein sequence ID" value="MBF4691888.1"/>
    <property type="molecule type" value="Genomic_DNA"/>
</dbReference>
<feature type="domain" description="CoA carboxyltransferase N-terminal" evidence="1">
    <location>
        <begin position="18"/>
        <end position="274"/>
    </location>
</feature>
<evidence type="ECO:0000313" key="4">
    <source>
        <dbReference type="Proteomes" id="UP000614200"/>
    </source>
</evidence>
<dbReference type="Proteomes" id="UP000614200">
    <property type="component" value="Unassembled WGS sequence"/>
</dbReference>
<dbReference type="InterPro" id="IPR029045">
    <property type="entry name" value="ClpP/crotonase-like_dom_sf"/>
</dbReference>
<evidence type="ECO:0000259" key="2">
    <source>
        <dbReference type="PROSITE" id="PS50989"/>
    </source>
</evidence>
<sequence length="531" mass="57556">MSQSLFYALTKIKGGIHLSEKLELLKKNKEKLIAGGGAKSIQKQHDKGKLTARERIHLLFDEGSFVEMDAFVKHRCTNFGMEKTDAPTEGVITGYGKVDGRLVYAYSQDFTIIGGSLGEMHAAKICKAMDGALKVGAPIVGINDSGGARIQEGIDALKGYGDIFFRNTLASGVIPQITAIMGPCAGGAVYSPAITDFVFMVNKTSQMFITGPQVIKTVTGEDVTAEALGGAMTHNSVSGVSQFISETDEDCITEIRRLLSFLPSNNMESAPVFQTDTDPNQMDERLNSIIPDSPNKPYDMFNIIKSLVDQEDYMEYLPHYAKNIITCLARINGRSTGIIANQPSVQAGCLDINASDKAARFIRMCDAFNIPILTIEDTPGFLPGTGQEYGGIIRHGAKMLYAYSEATVPLVTLITRKAYGGAYIAMGSRHLGADLVLAWPTAEIAVMGPQGAANIVFRGEIKEAKDPVATRARVIQEYTDEFATPYKAAERGFVDDVIEPSASRPRLADAFDMLASKRETRPAKKHGNIPL</sequence>
<name>A0ABR9ZN45_9FIRM</name>
<evidence type="ECO:0000259" key="1">
    <source>
        <dbReference type="PROSITE" id="PS50980"/>
    </source>
</evidence>
<dbReference type="PANTHER" id="PTHR43842:SF2">
    <property type="entry name" value="PROPIONYL-COA CARBOXYLASE BETA CHAIN, MITOCHONDRIAL"/>
    <property type="match status" value="1"/>
</dbReference>
<evidence type="ECO:0000313" key="3">
    <source>
        <dbReference type="EMBL" id="MBF4691888.1"/>
    </source>
</evidence>
<dbReference type="Gene3D" id="3.90.226.10">
    <property type="entry name" value="2-enoyl-CoA Hydratase, Chain A, domain 1"/>
    <property type="match status" value="2"/>
</dbReference>
<dbReference type="PROSITE" id="PS50989">
    <property type="entry name" value="COA_CT_CTER"/>
    <property type="match status" value="1"/>
</dbReference>
<comment type="caution">
    <text evidence="3">The sequence shown here is derived from an EMBL/GenBank/DDBJ whole genome shotgun (WGS) entry which is preliminary data.</text>
</comment>
<keyword evidence="4" id="KW-1185">Reference proteome</keyword>
<feature type="domain" description="CoA carboxyltransferase C-terminal" evidence="2">
    <location>
        <begin position="281"/>
        <end position="525"/>
    </location>
</feature>